<comment type="caution">
    <text evidence="2">The sequence shown here is derived from an EMBL/GenBank/DDBJ whole genome shotgun (WGS) entry which is preliminary data.</text>
</comment>
<accession>A0A1V4IPQ3</accession>
<organism evidence="2 3">
    <name type="scientific">Clostridium oryzae</name>
    <dbReference type="NCBI Taxonomy" id="1450648"/>
    <lineage>
        <taxon>Bacteria</taxon>
        <taxon>Bacillati</taxon>
        <taxon>Bacillota</taxon>
        <taxon>Clostridia</taxon>
        <taxon>Eubacteriales</taxon>
        <taxon>Clostridiaceae</taxon>
        <taxon>Clostridium</taxon>
    </lineage>
</organism>
<dbReference type="EMBL" id="MZGV01000022">
    <property type="protein sequence ID" value="OPJ61447.1"/>
    <property type="molecule type" value="Genomic_DNA"/>
</dbReference>
<dbReference type="STRING" id="1450648.CLORY_23130"/>
<dbReference type="GO" id="GO:0006313">
    <property type="term" value="P:DNA transposition"/>
    <property type="evidence" value="ECO:0007669"/>
    <property type="project" value="InterPro"/>
</dbReference>
<feature type="domain" description="Transposase IS4-like" evidence="1">
    <location>
        <begin position="11"/>
        <end position="147"/>
    </location>
</feature>
<dbReference type="GO" id="GO:0003677">
    <property type="term" value="F:DNA binding"/>
    <property type="evidence" value="ECO:0007669"/>
    <property type="project" value="InterPro"/>
</dbReference>
<sequence length="255" mass="29463">MISLLKQASKYAIPASYVLFDSWFTYPKILIEILELKLNTIAMVKAMPRVYYNYNGKLLNLKNLYAALKKKRGKAKILSSVVVGIGSDKNGNEVKAKIVFVRDRNRSRKWLALISTNISLDDNEIIRIYGKRWDIEVFFKMNKSFLKLAKEFQGRSYDSMVSHTSIVFTRYIMLTLESRKNNDVRTIGGFFYQCCDELQDIQFCEVISLIIDILKNVLTERLLLSKDIIDSIIDSFIAALPCYIKEKLVFLSCES</sequence>
<evidence type="ECO:0000259" key="1">
    <source>
        <dbReference type="Pfam" id="PF01609"/>
    </source>
</evidence>
<dbReference type="Proteomes" id="UP000190080">
    <property type="component" value="Unassembled WGS sequence"/>
</dbReference>
<protein>
    <submittedName>
        <fullName evidence="2">Transposase DDE domain protein</fullName>
    </submittedName>
</protein>
<name>A0A1V4IPQ3_9CLOT</name>
<proteinExistence type="predicted"/>
<dbReference type="AlphaFoldDB" id="A0A1V4IPQ3"/>
<dbReference type="InterPro" id="IPR002559">
    <property type="entry name" value="Transposase_11"/>
</dbReference>
<reference evidence="2 3" key="1">
    <citation type="submission" date="2017-03" db="EMBL/GenBank/DDBJ databases">
        <title>Genome sequence of Clostridium oryzae DSM 28571.</title>
        <authorList>
            <person name="Poehlein A."/>
            <person name="Daniel R."/>
        </authorList>
    </citation>
    <scope>NUCLEOTIDE SEQUENCE [LARGE SCALE GENOMIC DNA]</scope>
    <source>
        <strain evidence="2 3">DSM 28571</strain>
    </source>
</reference>
<keyword evidence="3" id="KW-1185">Reference proteome</keyword>
<dbReference type="GO" id="GO:0004803">
    <property type="term" value="F:transposase activity"/>
    <property type="evidence" value="ECO:0007669"/>
    <property type="project" value="InterPro"/>
</dbReference>
<dbReference type="SUPFAM" id="SSF53098">
    <property type="entry name" value="Ribonuclease H-like"/>
    <property type="match status" value="1"/>
</dbReference>
<evidence type="ECO:0000313" key="2">
    <source>
        <dbReference type="EMBL" id="OPJ61447.1"/>
    </source>
</evidence>
<dbReference type="InterPro" id="IPR012337">
    <property type="entry name" value="RNaseH-like_sf"/>
</dbReference>
<evidence type="ECO:0000313" key="3">
    <source>
        <dbReference type="Proteomes" id="UP000190080"/>
    </source>
</evidence>
<dbReference type="Gene3D" id="3.90.350.10">
    <property type="entry name" value="Transposase Inhibitor Protein From Tn5, Chain A, domain 1"/>
    <property type="match status" value="1"/>
</dbReference>
<gene>
    <name evidence="2" type="ORF">CLORY_23130</name>
</gene>
<dbReference type="Pfam" id="PF01609">
    <property type="entry name" value="DDE_Tnp_1"/>
    <property type="match status" value="1"/>
</dbReference>